<evidence type="ECO:0000313" key="1">
    <source>
        <dbReference type="EMBL" id="KAF1943023.1"/>
    </source>
</evidence>
<dbReference type="EMBL" id="ML976029">
    <property type="protein sequence ID" value="KAF1943023.1"/>
    <property type="molecule type" value="Genomic_DNA"/>
</dbReference>
<dbReference type="Proteomes" id="UP000800038">
    <property type="component" value="Unassembled WGS sequence"/>
</dbReference>
<name>A0A6A5SSD7_9PLEO</name>
<proteinExistence type="predicted"/>
<dbReference type="OrthoDB" id="4966402at2759"/>
<gene>
    <name evidence="1" type="ORF">EJ02DRAFT_344259</name>
</gene>
<keyword evidence="2" id="KW-1185">Reference proteome</keyword>
<evidence type="ECO:0000313" key="2">
    <source>
        <dbReference type="Proteomes" id="UP000800038"/>
    </source>
</evidence>
<dbReference type="AlphaFoldDB" id="A0A6A5SSD7"/>
<organism evidence="1 2">
    <name type="scientific">Clathrospora elynae</name>
    <dbReference type="NCBI Taxonomy" id="706981"/>
    <lineage>
        <taxon>Eukaryota</taxon>
        <taxon>Fungi</taxon>
        <taxon>Dikarya</taxon>
        <taxon>Ascomycota</taxon>
        <taxon>Pezizomycotina</taxon>
        <taxon>Dothideomycetes</taxon>
        <taxon>Pleosporomycetidae</taxon>
        <taxon>Pleosporales</taxon>
        <taxon>Diademaceae</taxon>
        <taxon>Clathrospora</taxon>
    </lineage>
</organism>
<reference evidence="1" key="1">
    <citation type="journal article" date="2020" name="Stud. Mycol.">
        <title>101 Dothideomycetes genomes: a test case for predicting lifestyles and emergence of pathogens.</title>
        <authorList>
            <person name="Haridas S."/>
            <person name="Albert R."/>
            <person name="Binder M."/>
            <person name="Bloem J."/>
            <person name="Labutti K."/>
            <person name="Salamov A."/>
            <person name="Andreopoulos B."/>
            <person name="Baker S."/>
            <person name="Barry K."/>
            <person name="Bills G."/>
            <person name="Bluhm B."/>
            <person name="Cannon C."/>
            <person name="Castanera R."/>
            <person name="Culley D."/>
            <person name="Daum C."/>
            <person name="Ezra D."/>
            <person name="Gonzalez J."/>
            <person name="Henrissat B."/>
            <person name="Kuo A."/>
            <person name="Liang C."/>
            <person name="Lipzen A."/>
            <person name="Lutzoni F."/>
            <person name="Magnuson J."/>
            <person name="Mondo S."/>
            <person name="Nolan M."/>
            <person name="Ohm R."/>
            <person name="Pangilinan J."/>
            <person name="Park H.-J."/>
            <person name="Ramirez L."/>
            <person name="Alfaro M."/>
            <person name="Sun H."/>
            <person name="Tritt A."/>
            <person name="Yoshinaga Y."/>
            <person name="Zwiers L.-H."/>
            <person name="Turgeon B."/>
            <person name="Goodwin S."/>
            <person name="Spatafora J."/>
            <person name="Crous P."/>
            <person name="Grigoriev I."/>
        </authorList>
    </citation>
    <scope>NUCLEOTIDE SEQUENCE</scope>
    <source>
        <strain evidence="1">CBS 161.51</strain>
    </source>
</reference>
<sequence>MCYYEKIHFPCTHTEHRLIQHCHFARNDPGHQCFGAWNIKREWQQRETDCDNCIRTKAYGTATRNVRTVYSVASGR</sequence>
<accession>A0A6A5SSD7</accession>
<protein>
    <submittedName>
        <fullName evidence="1">Uncharacterized protein</fullName>
    </submittedName>
</protein>